<proteinExistence type="predicted"/>
<protein>
    <submittedName>
        <fullName evidence="2">Uncharacterized protein</fullName>
    </submittedName>
</protein>
<accession>A0ABM8ZAL9</accession>
<sequence length="87" mass="9744">MFNLEDIIFFCALGLGIFIGPLLNTTTTTRKLFPYRGEILGVIGCIYWFAALFLTGFSDYLGYPSAILAMAASIISNELYGDRRFKK</sequence>
<keyword evidence="1" id="KW-1133">Transmembrane helix</keyword>
<feature type="transmembrane region" description="Helical" evidence="1">
    <location>
        <begin position="6"/>
        <end position="23"/>
    </location>
</feature>
<organism evidence="2 3">
    <name type="scientific">Periweissella ghanensis</name>
    <dbReference type="NCBI Taxonomy" id="467997"/>
    <lineage>
        <taxon>Bacteria</taxon>
        <taxon>Bacillati</taxon>
        <taxon>Bacillota</taxon>
        <taxon>Bacilli</taxon>
        <taxon>Lactobacillales</taxon>
        <taxon>Lactobacillaceae</taxon>
        <taxon>Periweissella</taxon>
    </lineage>
</organism>
<feature type="transmembrane region" description="Helical" evidence="1">
    <location>
        <begin position="35"/>
        <end position="54"/>
    </location>
</feature>
<keyword evidence="1" id="KW-0812">Transmembrane</keyword>
<keyword evidence="1" id="KW-0472">Membrane</keyword>
<gene>
    <name evidence="2" type="ORF">WGH24286_00807</name>
</gene>
<reference evidence="2 3" key="1">
    <citation type="submission" date="2021-11" db="EMBL/GenBank/DDBJ databases">
        <authorList>
            <person name="Depoorter E."/>
        </authorList>
    </citation>
    <scope>NUCLEOTIDE SEQUENCE [LARGE SCALE GENOMIC DNA]</scope>
    <source>
        <strain evidence="2 3">LMG 24286</strain>
    </source>
</reference>
<dbReference type="EMBL" id="CAKKNT010000008">
    <property type="protein sequence ID" value="CAH0418389.1"/>
    <property type="molecule type" value="Genomic_DNA"/>
</dbReference>
<dbReference type="Proteomes" id="UP000789719">
    <property type="component" value="Unassembled WGS sequence"/>
</dbReference>
<evidence type="ECO:0000256" key="1">
    <source>
        <dbReference type="SAM" id="Phobius"/>
    </source>
</evidence>
<name>A0ABM8ZAL9_9LACO</name>
<comment type="caution">
    <text evidence="2">The sequence shown here is derived from an EMBL/GenBank/DDBJ whole genome shotgun (WGS) entry which is preliminary data.</text>
</comment>
<evidence type="ECO:0000313" key="2">
    <source>
        <dbReference type="EMBL" id="CAH0418389.1"/>
    </source>
</evidence>
<keyword evidence="3" id="KW-1185">Reference proteome</keyword>
<evidence type="ECO:0000313" key="3">
    <source>
        <dbReference type="Proteomes" id="UP000789719"/>
    </source>
</evidence>
<dbReference type="RefSeq" id="WP_230098482.1">
    <property type="nucleotide sequence ID" value="NZ_CAKKNT010000008.1"/>
</dbReference>